<gene>
    <name evidence="1" type="ORF">DP116_09210</name>
</gene>
<reference evidence="1 2" key="1">
    <citation type="submission" date="2018-06" db="EMBL/GenBank/DDBJ databases">
        <title>Comparative genomics of Brasilonema spp. strains.</title>
        <authorList>
            <person name="Alvarenga D.O."/>
            <person name="Fiore M.F."/>
            <person name="Varani A.M."/>
        </authorList>
    </citation>
    <scope>NUCLEOTIDE SEQUENCE [LARGE SCALE GENOMIC DNA]</scope>
    <source>
        <strain evidence="1 2">SPC951</strain>
    </source>
</reference>
<organism evidence="1 2">
    <name type="scientific">Brasilonema bromeliae SPC951</name>
    <dbReference type="NCBI Taxonomy" id="385972"/>
    <lineage>
        <taxon>Bacteria</taxon>
        <taxon>Bacillati</taxon>
        <taxon>Cyanobacteriota</taxon>
        <taxon>Cyanophyceae</taxon>
        <taxon>Nostocales</taxon>
        <taxon>Scytonemataceae</taxon>
        <taxon>Brasilonema</taxon>
        <taxon>Bromeliae group (in: Brasilonema)</taxon>
    </lineage>
</organism>
<comment type="caution">
    <text evidence="1">The sequence shown here is derived from an EMBL/GenBank/DDBJ whole genome shotgun (WGS) entry which is preliminary data.</text>
</comment>
<keyword evidence="2" id="KW-1185">Reference proteome</keyword>
<accession>A0ABX1P5J1</accession>
<proteinExistence type="predicted"/>
<dbReference type="Proteomes" id="UP000718564">
    <property type="component" value="Unassembled WGS sequence"/>
</dbReference>
<evidence type="ECO:0000313" key="2">
    <source>
        <dbReference type="Proteomes" id="UP000718564"/>
    </source>
</evidence>
<name>A0ABX1P5J1_9CYAN</name>
<sequence length="113" mass="13276">MKSTCPGTSTLGSSPITCAISVVDDIRSWLLERFVDFCCKQKNLYYKVQMSLMPFLLLIDVVEKSLCSLKEMTGYIQWEFSETEYLPLKRINRVRLSYLKRKKHEIKCFFMAN</sequence>
<evidence type="ECO:0000313" key="1">
    <source>
        <dbReference type="EMBL" id="NMG19633.1"/>
    </source>
</evidence>
<dbReference type="EMBL" id="QMEB01000052">
    <property type="protein sequence ID" value="NMG19633.1"/>
    <property type="molecule type" value="Genomic_DNA"/>
</dbReference>
<protein>
    <submittedName>
        <fullName evidence="1">Uncharacterized protein</fullName>
    </submittedName>
</protein>